<evidence type="ECO:0000313" key="3">
    <source>
        <dbReference type="EMBL" id="UZW74495.1"/>
    </source>
</evidence>
<dbReference type="RefSeq" id="WP_251812561.1">
    <property type="nucleotide sequence ID" value="NZ_CP101527.1"/>
</dbReference>
<dbReference type="EMBL" id="CP101527">
    <property type="protein sequence ID" value="UZW74495.1"/>
    <property type="molecule type" value="Genomic_DNA"/>
</dbReference>
<feature type="signal peptide" evidence="2">
    <location>
        <begin position="1"/>
        <end position="17"/>
    </location>
</feature>
<dbReference type="KEGG" id="asem:NNL22_15945"/>
<gene>
    <name evidence="3" type="ORF">NNL22_15945</name>
</gene>
<feature type="region of interest" description="Disordered" evidence="1">
    <location>
        <begin position="25"/>
        <end position="49"/>
    </location>
</feature>
<name>A0A9E8KPS9_9ALTE</name>
<proteinExistence type="predicted"/>
<dbReference type="PROSITE" id="PS51257">
    <property type="entry name" value="PROKAR_LIPOPROTEIN"/>
    <property type="match status" value="1"/>
</dbReference>
<evidence type="ECO:0000256" key="1">
    <source>
        <dbReference type="SAM" id="MobiDB-lite"/>
    </source>
</evidence>
<evidence type="ECO:0000313" key="4">
    <source>
        <dbReference type="Proteomes" id="UP001164472"/>
    </source>
</evidence>
<accession>A0A9E8KPS9</accession>
<protein>
    <recommendedName>
        <fullName evidence="5">Lipoprotein</fullName>
    </recommendedName>
</protein>
<keyword evidence="4" id="KW-1185">Reference proteome</keyword>
<feature type="chain" id="PRO_5039573336" description="Lipoprotein" evidence="2">
    <location>
        <begin position="18"/>
        <end position="185"/>
    </location>
</feature>
<evidence type="ECO:0008006" key="5">
    <source>
        <dbReference type="Google" id="ProtNLM"/>
    </source>
</evidence>
<organism evidence="3 4">
    <name type="scientific">Alkalimarinus sediminis</name>
    <dbReference type="NCBI Taxonomy" id="1632866"/>
    <lineage>
        <taxon>Bacteria</taxon>
        <taxon>Pseudomonadati</taxon>
        <taxon>Pseudomonadota</taxon>
        <taxon>Gammaproteobacteria</taxon>
        <taxon>Alteromonadales</taxon>
        <taxon>Alteromonadaceae</taxon>
        <taxon>Alkalimarinus</taxon>
    </lineage>
</organism>
<feature type="compositionally biased region" description="Polar residues" evidence="1">
    <location>
        <begin position="38"/>
        <end position="49"/>
    </location>
</feature>
<dbReference type="Proteomes" id="UP001164472">
    <property type="component" value="Chromosome"/>
</dbReference>
<dbReference type="AlphaFoldDB" id="A0A9E8KPS9"/>
<reference evidence="3" key="1">
    <citation type="submission" date="2022-07" db="EMBL/GenBank/DDBJ databases">
        <title>Alkalimarinus sp. nov., isolated from gut of a Alitta virens.</title>
        <authorList>
            <person name="Yang A.I."/>
            <person name="Shin N.-R."/>
        </authorList>
    </citation>
    <scope>NUCLEOTIDE SEQUENCE</scope>
    <source>
        <strain evidence="3">FA028</strain>
    </source>
</reference>
<keyword evidence="2" id="KW-0732">Signal</keyword>
<evidence type="ECO:0000256" key="2">
    <source>
        <dbReference type="SAM" id="SignalP"/>
    </source>
</evidence>
<sequence>MNISRLVLMMAPLFLVACGGGGGGGGGGGDSAGAGPDATTTVNSEQEATATTVPVDGANVELESDSDGFIVEGDVSKASASLTAPSDHTFKPSKLKTLTIVSGSATPCHMNIYSRYSLDDSNAYVPAGDSKVLQAYSADCSYTGRLYAMKHWDGLLLEVIDGSLTGAASYYELTVDAGSIAVNIN</sequence>